<dbReference type="GO" id="GO:0022857">
    <property type="term" value="F:transmembrane transporter activity"/>
    <property type="evidence" value="ECO:0007669"/>
    <property type="project" value="TreeGrafter"/>
</dbReference>
<dbReference type="PANTHER" id="PTHR12064">
    <property type="entry name" value="METAL TRANSPORTER CNNM"/>
    <property type="match status" value="1"/>
</dbReference>
<dbReference type="SUPFAM" id="SSF54631">
    <property type="entry name" value="CBS-domain pair"/>
    <property type="match status" value="1"/>
</dbReference>
<feature type="region of interest" description="Disordered" evidence="13">
    <location>
        <begin position="978"/>
        <end position="1029"/>
    </location>
</feature>
<dbReference type="CDD" id="cd04590">
    <property type="entry name" value="CBS_pair_CorC_HlyC_assoc"/>
    <property type="match status" value="1"/>
</dbReference>
<dbReference type="InterPro" id="IPR044751">
    <property type="entry name" value="Ion_transp-like_CBS"/>
</dbReference>
<evidence type="ECO:0000256" key="1">
    <source>
        <dbReference type="ARBA" id="ARBA00004651"/>
    </source>
</evidence>
<feature type="compositionally biased region" description="Basic and acidic residues" evidence="13">
    <location>
        <begin position="210"/>
        <end position="220"/>
    </location>
</feature>
<dbReference type="InterPro" id="IPR000644">
    <property type="entry name" value="CBS_dom"/>
</dbReference>
<dbReference type="FunFam" id="3.10.580.10:FF:000001">
    <property type="entry name" value="Putative metal transporter CNNM3 isoform 2"/>
    <property type="match status" value="1"/>
</dbReference>
<evidence type="ECO:0000256" key="3">
    <source>
        <dbReference type="ARBA" id="ARBA00022448"/>
    </source>
</evidence>
<keyword evidence="8" id="KW-0406">Ion transport</keyword>
<evidence type="ECO:0000256" key="10">
    <source>
        <dbReference type="ARBA" id="ARBA00023136"/>
    </source>
</evidence>
<feature type="transmembrane region" description="Helical" evidence="14">
    <location>
        <begin position="536"/>
        <end position="556"/>
    </location>
</feature>
<dbReference type="FunCoup" id="A0A7E5WUF6">
    <property type="interactions" value="52"/>
</dbReference>
<dbReference type="Pfam" id="PF01595">
    <property type="entry name" value="CNNM"/>
    <property type="match status" value="1"/>
</dbReference>
<keyword evidence="10 12" id="KW-0472">Membrane</keyword>
<dbReference type="PROSITE" id="PS51846">
    <property type="entry name" value="CNNM"/>
    <property type="match status" value="1"/>
</dbReference>
<keyword evidence="7 12" id="KW-1133">Transmembrane helix</keyword>
<dbReference type="Proteomes" id="UP000322000">
    <property type="component" value="Chromosome 26"/>
</dbReference>
<evidence type="ECO:0000259" key="17">
    <source>
        <dbReference type="PROSITE" id="PS51846"/>
    </source>
</evidence>
<feature type="transmembrane region" description="Helical" evidence="14">
    <location>
        <begin position="421"/>
        <end position="445"/>
    </location>
</feature>
<keyword evidence="9 11" id="KW-0129">CBS domain</keyword>
<dbReference type="GeneID" id="113505435"/>
<keyword evidence="3" id="KW-0813">Transport</keyword>
<feature type="compositionally biased region" description="Basic and acidic residues" evidence="13">
    <location>
        <begin position="1019"/>
        <end position="1029"/>
    </location>
</feature>
<comment type="subcellular location">
    <subcellularLocation>
        <location evidence="1">Cell membrane</location>
        <topology evidence="1">Multi-pass membrane protein</topology>
    </subcellularLocation>
</comment>
<feature type="domain" description="CNNM transmembrane" evidence="17">
    <location>
        <begin position="417"/>
        <end position="596"/>
    </location>
</feature>
<dbReference type="InterPro" id="IPR002550">
    <property type="entry name" value="CNNM"/>
</dbReference>
<feature type="transmembrane region" description="Helical" evidence="14">
    <location>
        <begin position="479"/>
        <end position="500"/>
    </location>
</feature>
<keyword evidence="6" id="KW-0677">Repeat</keyword>
<evidence type="ECO:0000256" key="6">
    <source>
        <dbReference type="ARBA" id="ARBA00022737"/>
    </source>
</evidence>
<accession>A0A7E5WUF6</accession>
<dbReference type="Gene3D" id="2.60.120.10">
    <property type="entry name" value="Jelly Rolls"/>
    <property type="match status" value="1"/>
</dbReference>
<dbReference type="PANTHER" id="PTHR12064:SF94">
    <property type="entry name" value="UNEXTENDED PROTEIN"/>
    <property type="match status" value="1"/>
</dbReference>
<protein>
    <submittedName>
        <fullName evidence="19">Metal transporter CNNM4-like</fullName>
    </submittedName>
</protein>
<evidence type="ECO:0000256" key="8">
    <source>
        <dbReference type="ARBA" id="ARBA00023065"/>
    </source>
</evidence>
<dbReference type="PROSITE" id="PS50042">
    <property type="entry name" value="CNMP_BINDING_3"/>
    <property type="match status" value="1"/>
</dbReference>
<dbReference type="InterPro" id="IPR014710">
    <property type="entry name" value="RmlC-like_jellyroll"/>
</dbReference>
<dbReference type="InterPro" id="IPR045095">
    <property type="entry name" value="ACDP"/>
</dbReference>
<evidence type="ECO:0000256" key="4">
    <source>
        <dbReference type="ARBA" id="ARBA00022475"/>
    </source>
</evidence>
<evidence type="ECO:0000256" key="2">
    <source>
        <dbReference type="ARBA" id="ARBA00010484"/>
    </source>
</evidence>
<evidence type="ECO:0000256" key="14">
    <source>
        <dbReference type="SAM" id="Phobius"/>
    </source>
</evidence>
<evidence type="ECO:0000313" key="19">
    <source>
        <dbReference type="RefSeq" id="XP_026743907.1"/>
    </source>
</evidence>
<dbReference type="KEGG" id="tnl:113505435"/>
<gene>
    <name evidence="19" type="primary">LOC113505435</name>
</gene>
<evidence type="ECO:0000259" key="15">
    <source>
        <dbReference type="PROSITE" id="PS50042"/>
    </source>
</evidence>
<organism evidence="18 19">
    <name type="scientific">Trichoplusia ni</name>
    <name type="common">Cabbage looper</name>
    <dbReference type="NCBI Taxonomy" id="7111"/>
    <lineage>
        <taxon>Eukaryota</taxon>
        <taxon>Metazoa</taxon>
        <taxon>Ecdysozoa</taxon>
        <taxon>Arthropoda</taxon>
        <taxon>Hexapoda</taxon>
        <taxon>Insecta</taxon>
        <taxon>Pterygota</taxon>
        <taxon>Neoptera</taxon>
        <taxon>Endopterygota</taxon>
        <taxon>Lepidoptera</taxon>
        <taxon>Glossata</taxon>
        <taxon>Ditrysia</taxon>
        <taxon>Noctuoidea</taxon>
        <taxon>Noctuidae</taxon>
        <taxon>Plusiinae</taxon>
        <taxon>Trichoplusia</taxon>
    </lineage>
</organism>
<dbReference type="InterPro" id="IPR018490">
    <property type="entry name" value="cNMP-bd_dom_sf"/>
</dbReference>
<dbReference type="CDD" id="cd00038">
    <property type="entry name" value="CAP_ED"/>
    <property type="match status" value="1"/>
</dbReference>
<feature type="domain" description="CBS" evidence="16">
    <location>
        <begin position="615"/>
        <end position="676"/>
    </location>
</feature>
<sequence length="1029" mass="116071">MAQVLNLVRTCGLLTYLFFYVHANVNITSEPRIISLKVDEKNCDRLNCKYLLSVKGGEFLGHYSWRLTPVERSGDGECDVIFPNYEIKEVLTTQWTTRLEVTFPVSNSRVYFCVYKNRLKNNPFGGKWVHQGPEHYLDVNNEKLQETIKPDLTLNDQIDEIQRLNTKWSDLTHDIDINRKPPPRLTREEKEDIEVLINDNYVPLTEIQHQSKNETKKEQNNDSEENSLQRLKRDAQNASKAPLTVQKAVTENLDVVSEGFSSGVVRMPRDVTVPEADFSSVRSYPFSVNIEGLRVEESNKEPRIEDGVPSVLADSAVTLRLFGDGLTSRTVIAFTHEIQQYGQPCKFLLKGEYMVKEGSLKARTALFDVVAPAPITDSKLYICAKNLKIGVDDPFNDEEKYLHQGTESYKMLSSHTSLLPLWVSLTLILTCLTFSALFSGLNLGLMSLDRTELKIISNTGTEQERKYARAIMPVRDHGNYLLCSILLGNVAVNSTFTILLDELTSGLFAVIFSTLAIVLLGEITPQAICSRHGLMVGAKSIMITKAVMALTAPLAFPVSKLLDYFLGEEIGSVYNRERLKELVKVTTDVNDLDKDEVNIISGALELRKKTVSDVMTKLEDVFMLPISSVLDFETMSEIVKSGYSRIPVYEGSRGNIVTVLFIKDLAFVDPDDNTPLRTLCQYYQNPCNFVFEDVTLDVMFKQFKEGHKGHMAFVHRINNEGEGDPFYETIGLVTLEDVIEEMIQAEIVDETDVFLDNRSKRRRNRPANKLQDFAAFAERHENQRIHISPQLTLATFQFLSTSVDAFRPDTVSETVLRRLLKQDVIHHIKLKGKTKKDPSTYVFQQGKPVDYFVLILEGRVEVTVGRENLVFEAGPFTYFGVQALTQNVGLAESPTPSAMGSLQNINMDSMLRHTFVPDYSVRAITELFYLTVKRSLYLAAKRATLMEKGALSKGATNEQFDTEVDKLLQSVDEDISISGEHKTPSRQVSPHPQPVSASPHTRSSFARASPDARNGDVFARPDEQEKLLK</sequence>
<evidence type="ECO:0000259" key="16">
    <source>
        <dbReference type="PROSITE" id="PS51371"/>
    </source>
</evidence>
<comment type="similarity">
    <text evidence="2">Belongs to the ACDP family.</text>
</comment>
<evidence type="ECO:0000313" key="18">
    <source>
        <dbReference type="Proteomes" id="UP000322000"/>
    </source>
</evidence>
<evidence type="ECO:0000256" key="5">
    <source>
        <dbReference type="ARBA" id="ARBA00022692"/>
    </source>
</evidence>
<keyword evidence="4" id="KW-1003">Cell membrane</keyword>
<dbReference type="SUPFAM" id="SSF51206">
    <property type="entry name" value="cAMP-binding domain-like"/>
    <property type="match status" value="1"/>
</dbReference>
<feature type="region of interest" description="Disordered" evidence="13">
    <location>
        <begin position="210"/>
        <end position="243"/>
    </location>
</feature>
<dbReference type="RefSeq" id="XP_026743907.1">
    <property type="nucleotide sequence ID" value="XM_026888106.1"/>
</dbReference>
<evidence type="ECO:0000256" key="11">
    <source>
        <dbReference type="PROSITE-ProRule" id="PRU00703"/>
    </source>
</evidence>
<evidence type="ECO:0000256" key="9">
    <source>
        <dbReference type="ARBA" id="ARBA00023122"/>
    </source>
</evidence>
<dbReference type="InParanoid" id="A0A7E5WUF6"/>
<evidence type="ECO:0000256" key="7">
    <source>
        <dbReference type="ARBA" id="ARBA00022989"/>
    </source>
</evidence>
<reference evidence="19" key="1">
    <citation type="submission" date="2025-08" db="UniProtKB">
        <authorList>
            <consortium name="RefSeq"/>
        </authorList>
    </citation>
    <scope>IDENTIFICATION</scope>
</reference>
<dbReference type="Pfam" id="PF25562">
    <property type="entry name" value="CNBH_CNNM2_C"/>
    <property type="match status" value="1"/>
</dbReference>
<name>A0A7E5WUF6_TRINI</name>
<keyword evidence="18" id="KW-1185">Reference proteome</keyword>
<feature type="domain" description="Cyclic nucleotide-binding" evidence="15">
    <location>
        <begin position="815"/>
        <end position="915"/>
    </location>
</feature>
<dbReference type="InterPro" id="IPR000595">
    <property type="entry name" value="cNMP-bd_dom"/>
</dbReference>
<feature type="compositionally biased region" description="Polar residues" evidence="13">
    <location>
        <begin position="985"/>
        <end position="1006"/>
    </location>
</feature>
<evidence type="ECO:0000256" key="12">
    <source>
        <dbReference type="PROSITE-ProRule" id="PRU01193"/>
    </source>
</evidence>
<dbReference type="AlphaFoldDB" id="A0A7E5WUF6"/>
<proteinExistence type="inferred from homology"/>
<dbReference type="GO" id="GO:0006811">
    <property type="term" value="P:monoatomic ion transport"/>
    <property type="evidence" value="ECO:0007669"/>
    <property type="project" value="UniProtKB-KW"/>
</dbReference>
<dbReference type="PROSITE" id="PS51371">
    <property type="entry name" value="CBS"/>
    <property type="match status" value="1"/>
</dbReference>
<dbReference type="OrthoDB" id="5353557at2759"/>
<dbReference type="InterPro" id="IPR046342">
    <property type="entry name" value="CBS_dom_sf"/>
</dbReference>
<dbReference type="GO" id="GO:0010960">
    <property type="term" value="P:magnesium ion homeostasis"/>
    <property type="evidence" value="ECO:0007669"/>
    <property type="project" value="InterPro"/>
</dbReference>
<feature type="transmembrane region" description="Helical" evidence="14">
    <location>
        <begin position="506"/>
        <end position="524"/>
    </location>
</feature>
<evidence type="ECO:0000256" key="13">
    <source>
        <dbReference type="SAM" id="MobiDB-lite"/>
    </source>
</evidence>
<keyword evidence="5 12" id="KW-0812">Transmembrane</keyword>
<dbReference type="GO" id="GO:0005886">
    <property type="term" value="C:plasma membrane"/>
    <property type="evidence" value="ECO:0007669"/>
    <property type="project" value="UniProtKB-SubCell"/>
</dbReference>
<dbReference type="Gene3D" id="3.10.580.10">
    <property type="entry name" value="CBS-domain"/>
    <property type="match status" value="1"/>
</dbReference>